<dbReference type="AlphaFoldDB" id="A0AAV6PDB2"/>
<comment type="subcellular location">
    <subcellularLocation>
        <location evidence="1">Membrane</location>
        <topology evidence="1">Multi-pass membrane protein</topology>
    </subcellularLocation>
</comment>
<comment type="caution">
    <text evidence="9">The sequence shown here is derived from an EMBL/GenBank/DDBJ whole genome shotgun (WGS) entry which is preliminary data.</text>
</comment>
<dbReference type="PANTHER" id="PTHR23121:SF9">
    <property type="entry name" value="SODIUM-DEPENDENT GLUCOSE TRANSPORTER 1"/>
    <property type="match status" value="1"/>
</dbReference>
<dbReference type="PANTHER" id="PTHR23121">
    <property type="entry name" value="SODIUM-DEPENDENT GLUCOSE TRANSPORTER 1"/>
    <property type="match status" value="1"/>
</dbReference>
<feature type="compositionally biased region" description="Basic residues" evidence="6">
    <location>
        <begin position="45"/>
        <end position="55"/>
    </location>
</feature>
<proteinExistence type="inferred from homology"/>
<name>A0AAV6PDB2_SOLSE</name>
<dbReference type="Proteomes" id="UP000693946">
    <property type="component" value="Unassembled WGS sequence"/>
</dbReference>
<feature type="transmembrane region" description="Helical" evidence="7">
    <location>
        <begin position="76"/>
        <end position="96"/>
    </location>
</feature>
<keyword evidence="3 7" id="KW-0812">Transmembrane</keyword>
<comment type="similarity">
    <text evidence="2">Belongs to the major facilitator superfamily.</text>
</comment>
<accession>A0AAV6PDB2</accession>
<feature type="compositionally biased region" description="Basic and acidic residues" evidence="6">
    <location>
        <begin position="35"/>
        <end position="44"/>
    </location>
</feature>
<evidence type="ECO:0000256" key="3">
    <source>
        <dbReference type="ARBA" id="ARBA00022692"/>
    </source>
</evidence>
<gene>
    <name evidence="9" type="ORF">JOB18_028206</name>
</gene>
<evidence type="ECO:0000313" key="9">
    <source>
        <dbReference type="EMBL" id="KAG7457341.1"/>
    </source>
</evidence>
<dbReference type="EMBL" id="JAGKHQ010001368">
    <property type="protein sequence ID" value="KAG7457341.1"/>
    <property type="molecule type" value="Genomic_DNA"/>
</dbReference>
<feature type="region of interest" description="Disordered" evidence="6">
    <location>
        <begin position="17"/>
        <end position="60"/>
    </location>
</feature>
<keyword evidence="10" id="KW-1185">Reference proteome</keyword>
<dbReference type="GO" id="GO:0022857">
    <property type="term" value="F:transmembrane transporter activity"/>
    <property type="evidence" value="ECO:0007669"/>
    <property type="project" value="InterPro"/>
</dbReference>
<dbReference type="GO" id="GO:0016020">
    <property type="term" value="C:membrane"/>
    <property type="evidence" value="ECO:0007669"/>
    <property type="project" value="UniProtKB-SubCell"/>
</dbReference>
<evidence type="ECO:0000256" key="7">
    <source>
        <dbReference type="SAM" id="Phobius"/>
    </source>
</evidence>
<evidence type="ECO:0000256" key="4">
    <source>
        <dbReference type="ARBA" id="ARBA00022989"/>
    </source>
</evidence>
<protein>
    <submittedName>
        <fullName evidence="9">Sodium-dependent glucose transporter 1</fullName>
    </submittedName>
</protein>
<evidence type="ECO:0000256" key="5">
    <source>
        <dbReference type="ARBA" id="ARBA00023136"/>
    </source>
</evidence>
<dbReference type="InterPro" id="IPR020846">
    <property type="entry name" value="MFS_dom"/>
</dbReference>
<evidence type="ECO:0000313" key="10">
    <source>
        <dbReference type="Proteomes" id="UP000693946"/>
    </source>
</evidence>
<keyword evidence="4 7" id="KW-1133">Transmembrane helix</keyword>
<keyword evidence="5 7" id="KW-0472">Membrane</keyword>
<evidence type="ECO:0000256" key="2">
    <source>
        <dbReference type="ARBA" id="ARBA00008335"/>
    </source>
</evidence>
<keyword evidence="9" id="KW-0762">Sugar transport</keyword>
<feature type="transmembrane region" description="Helical" evidence="7">
    <location>
        <begin position="165"/>
        <end position="182"/>
    </location>
</feature>
<sequence>MSSSSAVVKKKHVRFASVDNDDKHERTDEQEEDTLFDKRRDTGKRPRSAGKRTMKRGSDKQVLDGGRCGRGACGRWMITLTLCMSFLALGMSISVLGPTFEDLAVNVRKDISNISYVFFGRSVGYIGGSLFGGFLFDYVNPHLLLGFSLLITAFGMLAIPFCKQALLLTVFMSSIGMSMGVLDTGQ</sequence>
<feature type="domain" description="Major facilitator superfamily (MFS) profile" evidence="8">
    <location>
        <begin position="78"/>
        <end position="186"/>
    </location>
</feature>
<feature type="transmembrane region" description="Helical" evidence="7">
    <location>
        <begin position="116"/>
        <end position="136"/>
    </location>
</feature>
<feature type="transmembrane region" description="Helical" evidence="7">
    <location>
        <begin position="143"/>
        <end position="159"/>
    </location>
</feature>
<evidence type="ECO:0000256" key="1">
    <source>
        <dbReference type="ARBA" id="ARBA00004141"/>
    </source>
</evidence>
<organism evidence="9 10">
    <name type="scientific">Solea senegalensis</name>
    <name type="common">Senegalese sole</name>
    <dbReference type="NCBI Taxonomy" id="28829"/>
    <lineage>
        <taxon>Eukaryota</taxon>
        <taxon>Metazoa</taxon>
        <taxon>Chordata</taxon>
        <taxon>Craniata</taxon>
        <taxon>Vertebrata</taxon>
        <taxon>Euteleostomi</taxon>
        <taxon>Actinopterygii</taxon>
        <taxon>Neopterygii</taxon>
        <taxon>Teleostei</taxon>
        <taxon>Neoteleostei</taxon>
        <taxon>Acanthomorphata</taxon>
        <taxon>Carangaria</taxon>
        <taxon>Pleuronectiformes</taxon>
        <taxon>Pleuronectoidei</taxon>
        <taxon>Soleidae</taxon>
        <taxon>Solea</taxon>
    </lineage>
</organism>
<keyword evidence="9" id="KW-0813">Transport</keyword>
<evidence type="ECO:0000256" key="6">
    <source>
        <dbReference type="SAM" id="MobiDB-lite"/>
    </source>
</evidence>
<evidence type="ECO:0000259" key="8">
    <source>
        <dbReference type="PROSITE" id="PS50850"/>
    </source>
</evidence>
<reference evidence="9 10" key="1">
    <citation type="journal article" date="2021" name="Sci. Rep.">
        <title>Chromosome anchoring in Senegalese sole (Solea senegalensis) reveals sex-associated markers and genome rearrangements in flatfish.</title>
        <authorList>
            <person name="Guerrero-Cozar I."/>
            <person name="Gomez-Garrido J."/>
            <person name="Berbel C."/>
            <person name="Martinez-Blanch J.F."/>
            <person name="Alioto T."/>
            <person name="Claros M.G."/>
            <person name="Gagnaire P.A."/>
            <person name="Manchado M."/>
        </authorList>
    </citation>
    <scope>NUCLEOTIDE SEQUENCE [LARGE SCALE GENOMIC DNA]</scope>
    <source>
        <strain evidence="9">Sse05_10M</strain>
    </source>
</reference>
<dbReference type="PROSITE" id="PS50850">
    <property type="entry name" value="MFS"/>
    <property type="match status" value="1"/>
</dbReference>